<reference evidence="1 2" key="1">
    <citation type="submission" date="2018-01" db="EMBL/GenBank/DDBJ databases">
        <title>Draft Genome Sequence of Komagataeibacter maltaceti LMG 1529, a Vinegar Producing Acetic Acid Bacterium Isolated from Malt Vinegar Brewery Acetifiers.</title>
        <authorList>
            <person name="Zhang Q."/>
            <person name="Hollensteiner J."/>
            <person name="Poehlein A."/>
            <person name="Daniel R."/>
        </authorList>
    </citation>
    <scope>NUCLEOTIDE SEQUENCE [LARGE SCALE GENOMIC DNA]</scope>
    <source>
        <strain evidence="1 2">LMG 1529</strain>
    </source>
</reference>
<dbReference type="EMBL" id="POTC01000012">
    <property type="protein sequence ID" value="POF63053.1"/>
    <property type="molecule type" value="Genomic_DNA"/>
</dbReference>
<dbReference type="OrthoDB" id="288532at2"/>
<keyword evidence="2" id="KW-1185">Reference proteome</keyword>
<protein>
    <recommendedName>
        <fullName evidence="3">Sulfotransferase family protein</fullName>
    </recommendedName>
</protein>
<dbReference type="AlphaFoldDB" id="A0A2S3W3C6"/>
<sequence>MQTLLQPVVGVKMSSDLHERLAELHIPYPPGPKRRKRLKRIRQCGLLFIHIPKNAGTSISRMLYDMEIGHETIRYFHNRMSNVHKYPSFAILRDPLQRFLSAYRYARMGGSSDRRVTAGFRRQYMNFRCIDDALDHIDAARRPYDIDHIFRQQKWYLTDRNGRIAVDHLFMMEDMDSIRRFMKAYTPNRIPHANRTQDDLPPLNADQLYRIRKIYEEDYRLISQIRTLQGK</sequence>
<evidence type="ECO:0000313" key="1">
    <source>
        <dbReference type="EMBL" id="POF63053.1"/>
    </source>
</evidence>
<dbReference type="GO" id="GO:0016020">
    <property type="term" value="C:membrane"/>
    <property type="evidence" value="ECO:0007669"/>
    <property type="project" value="InterPro"/>
</dbReference>
<evidence type="ECO:0008006" key="3">
    <source>
        <dbReference type="Google" id="ProtNLM"/>
    </source>
</evidence>
<dbReference type="Proteomes" id="UP000237344">
    <property type="component" value="Unassembled WGS sequence"/>
</dbReference>
<dbReference type="RefSeq" id="WP_110094923.1">
    <property type="nucleotide sequence ID" value="NZ_NKUE01000012.1"/>
</dbReference>
<evidence type="ECO:0000313" key="2">
    <source>
        <dbReference type="Proteomes" id="UP000237344"/>
    </source>
</evidence>
<gene>
    <name evidence="1" type="ORF">KMAL_12910</name>
</gene>
<proteinExistence type="predicted"/>
<dbReference type="InterPro" id="IPR005331">
    <property type="entry name" value="Sulfotransferase"/>
</dbReference>
<accession>A0A2S3W3C6</accession>
<dbReference type="Pfam" id="PF03567">
    <property type="entry name" value="Sulfotransfer_2"/>
    <property type="match status" value="1"/>
</dbReference>
<dbReference type="InterPro" id="IPR027417">
    <property type="entry name" value="P-loop_NTPase"/>
</dbReference>
<dbReference type="GO" id="GO:0008146">
    <property type="term" value="F:sulfotransferase activity"/>
    <property type="evidence" value="ECO:0007669"/>
    <property type="project" value="InterPro"/>
</dbReference>
<organism evidence="1 2">
    <name type="scientific">Novacetimonas maltaceti</name>
    <dbReference type="NCBI Taxonomy" id="1203393"/>
    <lineage>
        <taxon>Bacteria</taxon>
        <taxon>Pseudomonadati</taxon>
        <taxon>Pseudomonadota</taxon>
        <taxon>Alphaproteobacteria</taxon>
        <taxon>Acetobacterales</taxon>
        <taxon>Acetobacteraceae</taxon>
        <taxon>Novacetimonas</taxon>
    </lineage>
</organism>
<comment type="caution">
    <text evidence="1">The sequence shown here is derived from an EMBL/GenBank/DDBJ whole genome shotgun (WGS) entry which is preliminary data.</text>
</comment>
<dbReference type="Gene3D" id="3.40.50.300">
    <property type="entry name" value="P-loop containing nucleotide triphosphate hydrolases"/>
    <property type="match status" value="1"/>
</dbReference>
<name>A0A2S3W3C6_9PROT</name>